<organism evidence="3 4">
    <name type="scientific">Paragonimus westermani</name>
    <dbReference type="NCBI Taxonomy" id="34504"/>
    <lineage>
        <taxon>Eukaryota</taxon>
        <taxon>Metazoa</taxon>
        <taxon>Spiralia</taxon>
        <taxon>Lophotrochozoa</taxon>
        <taxon>Platyhelminthes</taxon>
        <taxon>Trematoda</taxon>
        <taxon>Digenea</taxon>
        <taxon>Plagiorchiida</taxon>
        <taxon>Troglotremata</taxon>
        <taxon>Troglotrematidae</taxon>
        <taxon>Paragonimus</taxon>
    </lineage>
</organism>
<accession>A0A5J4NV96</accession>
<dbReference type="SUPFAM" id="SSF160443">
    <property type="entry name" value="SMR domain-like"/>
    <property type="match status" value="1"/>
</dbReference>
<dbReference type="PANTHER" id="PTHR46535:SF1">
    <property type="entry name" value="NEDD4-BINDING PROTEIN 2"/>
    <property type="match status" value="1"/>
</dbReference>
<feature type="region of interest" description="Disordered" evidence="1">
    <location>
        <begin position="145"/>
        <end position="168"/>
    </location>
</feature>
<feature type="domain" description="Smr" evidence="2">
    <location>
        <begin position="721"/>
        <end position="768"/>
    </location>
</feature>
<dbReference type="Gene3D" id="3.30.1370.110">
    <property type="match status" value="1"/>
</dbReference>
<protein>
    <recommendedName>
        <fullName evidence="2">Smr domain-containing protein</fullName>
    </recommendedName>
</protein>
<dbReference type="InterPro" id="IPR002625">
    <property type="entry name" value="Smr_dom"/>
</dbReference>
<dbReference type="PROSITE" id="PS50828">
    <property type="entry name" value="SMR"/>
    <property type="match status" value="1"/>
</dbReference>
<feature type="region of interest" description="Disordered" evidence="1">
    <location>
        <begin position="504"/>
        <end position="528"/>
    </location>
</feature>
<evidence type="ECO:0000256" key="1">
    <source>
        <dbReference type="SAM" id="MobiDB-lite"/>
    </source>
</evidence>
<gene>
    <name evidence="3" type="ORF">DEA37_0007233</name>
</gene>
<dbReference type="AlphaFoldDB" id="A0A5J4NV96"/>
<dbReference type="Proteomes" id="UP000324629">
    <property type="component" value="Unassembled WGS sequence"/>
</dbReference>
<dbReference type="PANTHER" id="PTHR46535">
    <property type="entry name" value="NEDD4-BINDING PROTEIN 2"/>
    <property type="match status" value="1"/>
</dbReference>
<comment type="caution">
    <text evidence="3">The sequence shown here is derived from an EMBL/GenBank/DDBJ whole genome shotgun (WGS) entry which is preliminary data.</text>
</comment>
<name>A0A5J4NV96_9TREM</name>
<dbReference type="InterPro" id="IPR052772">
    <property type="entry name" value="Endo/PolyKinase_Domain-Protein"/>
</dbReference>
<keyword evidence="4" id="KW-1185">Reference proteome</keyword>
<proteinExistence type="predicted"/>
<dbReference type="EMBL" id="QNGE01000741">
    <property type="protein sequence ID" value="KAA3679429.1"/>
    <property type="molecule type" value="Genomic_DNA"/>
</dbReference>
<dbReference type="SMART" id="SM00463">
    <property type="entry name" value="SMR"/>
    <property type="match status" value="1"/>
</dbReference>
<evidence type="ECO:0000313" key="3">
    <source>
        <dbReference type="EMBL" id="KAA3679429.1"/>
    </source>
</evidence>
<reference evidence="3 4" key="1">
    <citation type="journal article" date="2019" name="Gigascience">
        <title>Whole-genome sequence of the oriental lung fluke Paragonimus westermani.</title>
        <authorList>
            <person name="Oey H."/>
            <person name="Zakrzewski M."/>
            <person name="Narain K."/>
            <person name="Devi K.R."/>
            <person name="Agatsuma T."/>
            <person name="Nawaratna S."/>
            <person name="Gobert G.N."/>
            <person name="Jones M.K."/>
            <person name="Ragan M.A."/>
            <person name="McManus D.P."/>
            <person name="Krause L."/>
        </authorList>
    </citation>
    <scope>NUCLEOTIDE SEQUENCE [LARGE SCALE GENOMIC DNA]</scope>
    <source>
        <strain evidence="3 4">IND2009</strain>
    </source>
</reference>
<evidence type="ECO:0000313" key="4">
    <source>
        <dbReference type="Proteomes" id="UP000324629"/>
    </source>
</evidence>
<sequence length="825" mass="92388">MLVVWFIARNLCDSIRAYLHLFLTVWSAIHEGVMAIVVDNENLCAEDMEPYVNEAVKHGYSVFLLEPNTPWRFHPAKLLRHTSKQFTVEDIKNKLLIFERNLKAEDLVEKARARLECMNCLTTSVSSPSVHQVTTGLPFTDHLTNSSVTSLNGDERYPTADEDSESPINEAELSKVASGSVFATLGLPDVVSSMVSHPPLAPPIASCSRNFDPVEQLAVVFPHIDKSHLQEYLDLANGDMQWASSLLLEGDINFAQETSTTVSSTSPIMAIPLVEARVEKDQNVDLPTVVDEQTGIPVSSEAIRSPAPTALEVSADLNTFSPCCTASDLSVNSLGTESPLSVSISREFIQKAHDLYAYACGLSTIDLSPEAIPDFIFDEWTPEPELVRSIYQSFMRYLGAFDANLHRTRHTEGRPMGASSVRARRRCPQQANRTTYFSTIMQHEEAVHRSVQDFRSSLDAPVVRCIIDRLMSKFPGHPRSTIEEAFVRCNFSESAAETQLFSTFHPSNGSGSGDPVTVEAESENLTSPTRREEFLTLREIQDEEEGLHRSVEDQRGQLQSLANQLSLCRLKSQFPHMPEEELEKMFIKFDLNEMKLVDQLAKDGFTVRPVTPLIIDSADDPVEATSPAMTRTAVSPQTISEQIRFIRQRIGHIRQLLYSRPDKRIGAYYSSEIKRLHQDLRFLLLQRAQHLIKSRSREFEQQMIQQGDTRSVAATKGFAYVDLHGLDEVCALTVLRQRLQAVETKLKISTKNGFRRSVSCVIVITGRGGTNAKTDLVPTSPVLRPAVINYFKVNGYKFTENYTVGSGYFTVHLPPRKMTDQTPSQ</sequence>
<dbReference type="InterPro" id="IPR036063">
    <property type="entry name" value="Smr_dom_sf"/>
</dbReference>
<dbReference type="GO" id="GO:0005634">
    <property type="term" value="C:nucleus"/>
    <property type="evidence" value="ECO:0007669"/>
    <property type="project" value="TreeGrafter"/>
</dbReference>
<dbReference type="CDD" id="cd14279">
    <property type="entry name" value="CUE"/>
    <property type="match status" value="1"/>
</dbReference>
<evidence type="ECO:0000259" key="2">
    <source>
        <dbReference type="PROSITE" id="PS50828"/>
    </source>
</evidence>
<dbReference type="GO" id="GO:0004519">
    <property type="term" value="F:endonuclease activity"/>
    <property type="evidence" value="ECO:0007669"/>
    <property type="project" value="TreeGrafter"/>
</dbReference>